<feature type="domain" description="1-deoxy-D-xylulose 5-phosphate reductoisomerase N-terminal" evidence="10">
    <location>
        <begin position="4"/>
        <end position="127"/>
    </location>
</feature>
<dbReference type="InterPro" id="IPR036169">
    <property type="entry name" value="DXPR_C_sf"/>
</dbReference>
<feature type="binding site" evidence="9">
    <location>
        <position position="206"/>
    </location>
    <ligand>
        <name>1-deoxy-D-xylulose 5-phosphate</name>
        <dbReference type="ChEBI" id="CHEBI:57792"/>
    </ligand>
</feature>
<feature type="binding site" evidence="9">
    <location>
        <position position="215"/>
    </location>
    <ligand>
        <name>Mn(2+)</name>
        <dbReference type="ChEBI" id="CHEBI:29035"/>
    </ligand>
</feature>
<dbReference type="SUPFAM" id="SSF51735">
    <property type="entry name" value="NAD(P)-binding Rossmann-fold domains"/>
    <property type="match status" value="1"/>
</dbReference>
<evidence type="ECO:0000256" key="1">
    <source>
        <dbReference type="ARBA" id="ARBA00005094"/>
    </source>
</evidence>
<dbReference type="EMBL" id="JANUCP010000006">
    <property type="protein sequence ID" value="MCS3920637.1"/>
    <property type="molecule type" value="Genomic_DNA"/>
</dbReference>
<dbReference type="InterPro" id="IPR026877">
    <property type="entry name" value="DXPR_C"/>
</dbReference>
<keyword evidence="6 9" id="KW-0464">Manganese</keyword>
<comment type="cofactor">
    <cofactor evidence="9">
        <name>Mg(2+)</name>
        <dbReference type="ChEBI" id="CHEBI:18420"/>
    </cofactor>
    <cofactor evidence="9">
        <name>Mn(2+)</name>
        <dbReference type="ChEBI" id="CHEBI:29035"/>
    </cofactor>
</comment>
<comment type="caution">
    <text evidence="13">The sequence shown here is derived from an EMBL/GenBank/DDBJ whole genome shotgun (WGS) entry which is preliminary data.</text>
</comment>
<dbReference type="NCBIfam" id="NF009114">
    <property type="entry name" value="PRK12464.1"/>
    <property type="match status" value="1"/>
</dbReference>
<dbReference type="PANTHER" id="PTHR30525:SF0">
    <property type="entry name" value="1-DEOXY-D-XYLULOSE 5-PHOSPHATE REDUCTOISOMERASE, CHLOROPLASTIC"/>
    <property type="match status" value="1"/>
</dbReference>
<feature type="binding site" evidence="9">
    <location>
        <position position="193"/>
    </location>
    <ligand>
        <name>1-deoxy-D-xylulose 5-phosphate</name>
        <dbReference type="ChEBI" id="CHEBI:57792"/>
    </ligand>
</feature>
<feature type="binding site" evidence="9">
    <location>
        <position position="144"/>
    </location>
    <ligand>
        <name>Mn(2+)</name>
        <dbReference type="ChEBI" id="CHEBI:29035"/>
    </ligand>
</feature>
<keyword evidence="14" id="KW-1185">Reference proteome</keyword>
<gene>
    <name evidence="9" type="primary">dxr</name>
    <name evidence="13" type="ORF">M2350_003072</name>
</gene>
<dbReference type="SUPFAM" id="SSF69055">
    <property type="entry name" value="1-deoxy-D-xylulose-5-phosphate reductoisomerase, C-terminal domain"/>
    <property type="match status" value="1"/>
</dbReference>
<evidence type="ECO:0000313" key="13">
    <source>
        <dbReference type="EMBL" id="MCS3920637.1"/>
    </source>
</evidence>
<evidence type="ECO:0000256" key="5">
    <source>
        <dbReference type="ARBA" id="ARBA00023002"/>
    </source>
</evidence>
<feature type="binding site" evidence="9">
    <location>
        <position position="215"/>
    </location>
    <ligand>
        <name>1-deoxy-D-xylulose 5-phosphate</name>
        <dbReference type="ChEBI" id="CHEBI:57792"/>
    </ligand>
</feature>
<feature type="binding site" evidence="9">
    <location>
        <position position="212"/>
    </location>
    <ligand>
        <name>1-deoxy-D-xylulose 5-phosphate</name>
        <dbReference type="ChEBI" id="CHEBI:57792"/>
    </ligand>
</feature>
<dbReference type="Proteomes" id="UP001204798">
    <property type="component" value="Unassembled WGS sequence"/>
</dbReference>
<feature type="binding site" evidence="9">
    <location>
        <position position="211"/>
    </location>
    <ligand>
        <name>1-deoxy-D-xylulose 5-phosphate</name>
        <dbReference type="ChEBI" id="CHEBI:57792"/>
    </ligand>
</feature>
<dbReference type="EC" id="1.1.1.267" evidence="9"/>
<dbReference type="Gene3D" id="3.40.50.720">
    <property type="entry name" value="NAD(P)-binding Rossmann-like Domain"/>
    <property type="match status" value="1"/>
</dbReference>
<feature type="binding site" evidence="9">
    <location>
        <position position="170"/>
    </location>
    <ligand>
        <name>1-deoxy-D-xylulose 5-phosphate</name>
        <dbReference type="ChEBI" id="CHEBI:57792"/>
    </ligand>
</feature>
<dbReference type="InterPro" id="IPR003821">
    <property type="entry name" value="DXP_reductoisomerase"/>
</dbReference>
<evidence type="ECO:0000256" key="9">
    <source>
        <dbReference type="HAMAP-Rule" id="MF_00183"/>
    </source>
</evidence>
<keyword evidence="3 9" id="KW-0479">Metal-binding</keyword>
<evidence type="ECO:0000256" key="6">
    <source>
        <dbReference type="ARBA" id="ARBA00023211"/>
    </source>
</evidence>
<protein>
    <recommendedName>
        <fullName evidence="9">1-deoxy-D-xylulose 5-phosphate reductoisomerase</fullName>
        <shortName evidence="9">DXP reductoisomerase</shortName>
        <ecNumber evidence="9">1.1.1.267</ecNumber>
    </recommendedName>
    <alternativeName>
        <fullName evidence="9">1-deoxyxylulose-5-phosphate reductoisomerase</fullName>
    </alternativeName>
    <alternativeName>
        <fullName evidence="9">2-C-methyl-D-erythritol 4-phosphate synthase</fullName>
    </alternativeName>
</protein>
<comment type="function">
    <text evidence="9">Catalyzes the NADPH-dependent rearrangement and reduction of 1-deoxy-D-xylulose-5-phosphate (DXP) to 2-C-methyl-D-erythritol 4-phosphate (MEP).</text>
</comment>
<sequence length="384" mass="41713">MRGVSIIGATGSIGRQTLEIIAHHPDKLRVVALAAGRDVDALTELATRWQPKLVALADQEAAKASSGKFNCPVLAGIEGLKEVATHPEADIVVIAIPTAKALLPTLAALRAGKRVALATKEVLVSGGQLVTQQLRQSGELLPIDSEHSALFQCLQGEDVSKVDKLLLTASGGPFRTKPIDELRQVTVEEALAHPTWRMGAKVTVDSATLMNKGLEIIEARWLFGVPAERIDVVIHPQSIIHSLVEFVDGSVKAQLSLPDMRLPIQYALLYPERHPCPVQRLDLTKIGTLTFEPPDEVRFPCLRLAKLAVQVGGTMPAVLNAADEIAVNAFLQRKIGFMDIPAIIEAVMERHCPIAEPDLNTVWEVDEWARSMAWELVQKLASKA</sequence>
<dbReference type="NCBIfam" id="TIGR00243">
    <property type="entry name" value="Dxr"/>
    <property type="match status" value="1"/>
</dbReference>
<dbReference type="InterPro" id="IPR013644">
    <property type="entry name" value="DXP_reductoisomerase_C"/>
</dbReference>
<dbReference type="InterPro" id="IPR013512">
    <property type="entry name" value="DXP_reductoisomerase_N"/>
</dbReference>
<reference evidence="13 14" key="1">
    <citation type="submission" date="2022-08" db="EMBL/GenBank/DDBJ databases">
        <title>Bacterial and archaeal communities from various locations to study Microbial Dark Matter (Phase II).</title>
        <authorList>
            <person name="Stepanauskas R."/>
        </authorList>
    </citation>
    <scope>NUCLEOTIDE SEQUENCE [LARGE SCALE GENOMIC DNA]</scope>
    <source>
        <strain evidence="13 14">PD1</strain>
    </source>
</reference>
<dbReference type="PANTHER" id="PTHR30525">
    <property type="entry name" value="1-DEOXY-D-XYLULOSE 5-PHOSPHATE REDUCTOISOMERASE"/>
    <property type="match status" value="1"/>
</dbReference>
<feature type="binding site" evidence="9">
    <location>
        <position position="36"/>
    </location>
    <ligand>
        <name>NADPH</name>
        <dbReference type="ChEBI" id="CHEBI:57783"/>
    </ligand>
</feature>
<keyword evidence="7 9" id="KW-0414">Isoprene biosynthesis</keyword>
<comment type="catalytic activity">
    <reaction evidence="8">
        <text>2-C-methyl-D-erythritol 4-phosphate + NADP(+) = 1-deoxy-D-xylulose 5-phosphate + NADPH + H(+)</text>
        <dbReference type="Rhea" id="RHEA:13717"/>
        <dbReference type="ChEBI" id="CHEBI:15378"/>
        <dbReference type="ChEBI" id="CHEBI:57783"/>
        <dbReference type="ChEBI" id="CHEBI:57792"/>
        <dbReference type="ChEBI" id="CHEBI:58262"/>
        <dbReference type="ChEBI" id="CHEBI:58349"/>
        <dbReference type="EC" id="1.1.1.267"/>
    </reaction>
    <physiologicalReaction direction="right-to-left" evidence="8">
        <dbReference type="Rhea" id="RHEA:13719"/>
    </physiologicalReaction>
</comment>
<feature type="binding site" evidence="9">
    <location>
        <position position="145"/>
    </location>
    <ligand>
        <name>1-deoxy-D-xylulose 5-phosphate</name>
        <dbReference type="ChEBI" id="CHEBI:57792"/>
    </ligand>
</feature>
<dbReference type="GO" id="GO:0030604">
    <property type="term" value="F:1-deoxy-D-xylulose-5-phosphate reductoisomerase activity"/>
    <property type="evidence" value="ECO:0007669"/>
    <property type="project" value="UniProtKB-EC"/>
</dbReference>
<feature type="binding site" evidence="9">
    <location>
        <position position="146"/>
    </location>
    <ligand>
        <name>1-deoxy-D-xylulose 5-phosphate</name>
        <dbReference type="ChEBI" id="CHEBI:57792"/>
    </ligand>
</feature>
<accession>A0ABT2ERT3</accession>
<feature type="binding site" evidence="9">
    <location>
        <position position="146"/>
    </location>
    <ligand>
        <name>Mn(2+)</name>
        <dbReference type="ChEBI" id="CHEBI:29035"/>
    </ligand>
</feature>
<keyword evidence="9" id="KW-0460">Magnesium</keyword>
<feature type="binding site" evidence="9">
    <location>
        <position position="12"/>
    </location>
    <ligand>
        <name>NADPH</name>
        <dbReference type="ChEBI" id="CHEBI:57783"/>
    </ligand>
</feature>
<evidence type="ECO:0000256" key="8">
    <source>
        <dbReference type="ARBA" id="ARBA00048543"/>
    </source>
</evidence>
<comment type="caution">
    <text evidence="9">Lacks conserved residue(s) required for the propagation of feature annotation.</text>
</comment>
<feature type="domain" description="DXP reductoisomerase C-terminal" evidence="12">
    <location>
        <begin position="255"/>
        <end position="371"/>
    </location>
</feature>
<evidence type="ECO:0000256" key="7">
    <source>
        <dbReference type="ARBA" id="ARBA00023229"/>
    </source>
</evidence>
<evidence type="ECO:0000259" key="11">
    <source>
        <dbReference type="Pfam" id="PF08436"/>
    </source>
</evidence>
<evidence type="ECO:0000256" key="3">
    <source>
        <dbReference type="ARBA" id="ARBA00022723"/>
    </source>
</evidence>
<dbReference type="SUPFAM" id="SSF55347">
    <property type="entry name" value="Glyceraldehyde-3-phosphate dehydrogenase-like, C-terminal domain"/>
    <property type="match status" value="1"/>
</dbReference>
<keyword evidence="4 9" id="KW-0521">NADP</keyword>
<dbReference type="HAMAP" id="MF_00183">
    <property type="entry name" value="DXP_reductoisom"/>
    <property type="match status" value="1"/>
</dbReference>
<comment type="pathway">
    <text evidence="1 9">Isoprenoid biosynthesis; isopentenyl diphosphate biosynthesis via DXP pathway; isopentenyl diphosphate from 1-deoxy-D-xylulose 5-phosphate: step 1/6.</text>
</comment>
<feature type="binding site" evidence="9">
    <location>
        <position position="11"/>
    </location>
    <ligand>
        <name>NADPH</name>
        <dbReference type="ChEBI" id="CHEBI:57783"/>
    </ligand>
</feature>
<feature type="domain" description="1-deoxy-D-xylulose 5-phosphate reductoisomerase C-terminal" evidence="11">
    <location>
        <begin position="140"/>
        <end position="223"/>
    </location>
</feature>
<evidence type="ECO:0000256" key="2">
    <source>
        <dbReference type="ARBA" id="ARBA00006825"/>
    </source>
</evidence>
<organism evidence="13 14">
    <name type="scientific">Candidatus Fervidibacter sacchari</name>
    <dbReference type="NCBI Taxonomy" id="1448929"/>
    <lineage>
        <taxon>Bacteria</taxon>
        <taxon>Candidatus Fervidibacterota</taxon>
        <taxon>Candidatus Fervidibacter</taxon>
    </lineage>
</organism>
<evidence type="ECO:0000256" key="4">
    <source>
        <dbReference type="ARBA" id="ARBA00022857"/>
    </source>
</evidence>
<evidence type="ECO:0000259" key="12">
    <source>
        <dbReference type="Pfam" id="PF13288"/>
    </source>
</evidence>
<feature type="binding site" evidence="9">
    <location>
        <position position="37"/>
    </location>
    <ligand>
        <name>NADPH</name>
        <dbReference type="ChEBI" id="CHEBI:57783"/>
    </ligand>
</feature>
<dbReference type="Gene3D" id="1.10.1740.10">
    <property type="match status" value="1"/>
</dbReference>
<dbReference type="Pfam" id="PF02670">
    <property type="entry name" value="DXP_reductoisom"/>
    <property type="match status" value="1"/>
</dbReference>
<name>A0ABT2ERT3_9BACT</name>
<feature type="binding site" evidence="9">
    <location>
        <position position="120"/>
    </location>
    <ligand>
        <name>1-deoxy-D-xylulose 5-phosphate</name>
        <dbReference type="ChEBI" id="CHEBI:57792"/>
    </ligand>
</feature>
<feature type="binding site" evidence="9">
    <location>
        <position position="199"/>
    </location>
    <ligand>
        <name>NADPH</name>
        <dbReference type="ChEBI" id="CHEBI:57783"/>
    </ligand>
</feature>
<feature type="binding site" evidence="9">
    <location>
        <position position="121"/>
    </location>
    <ligand>
        <name>NADPH</name>
        <dbReference type="ChEBI" id="CHEBI:57783"/>
    </ligand>
</feature>
<evidence type="ECO:0000259" key="10">
    <source>
        <dbReference type="Pfam" id="PF02670"/>
    </source>
</evidence>
<keyword evidence="5 9" id="KW-0560">Oxidoreductase</keyword>
<feature type="binding site" evidence="9">
    <location>
        <position position="13"/>
    </location>
    <ligand>
        <name>NADPH</name>
        <dbReference type="ChEBI" id="CHEBI:57783"/>
    </ligand>
</feature>
<dbReference type="InterPro" id="IPR036291">
    <property type="entry name" value="NAD(P)-bd_dom_sf"/>
</dbReference>
<dbReference type="PIRSF" id="PIRSF006205">
    <property type="entry name" value="Dxp_reductismrs"/>
    <property type="match status" value="1"/>
</dbReference>
<evidence type="ECO:0000313" key="14">
    <source>
        <dbReference type="Proteomes" id="UP001204798"/>
    </source>
</evidence>
<proteinExistence type="inferred from homology"/>
<feature type="binding site" evidence="9">
    <location>
        <position position="10"/>
    </location>
    <ligand>
        <name>NADPH</name>
        <dbReference type="ChEBI" id="CHEBI:57783"/>
    </ligand>
</feature>
<comment type="similarity">
    <text evidence="2 9">Belongs to the DXR family.</text>
</comment>
<dbReference type="Pfam" id="PF13288">
    <property type="entry name" value="DXPR_C"/>
    <property type="match status" value="1"/>
</dbReference>
<dbReference type="Pfam" id="PF08436">
    <property type="entry name" value="DXP_redisom_C"/>
    <property type="match status" value="1"/>
</dbReference>